<comment type="subcellular location">
    <subcellularLocation>
        <location evidence="1">Mitochondrion</location>
    </subcellularLocation>
</comment>
<dbReference type="Gene3D" id="2.40.150.20">
    <property type="entry name" value="Ribosomal protein L14"/>
    <property type="match status" value="1"/>
</dbReference>
<dbReference type="WBParaSite" id="TMUE_2000010331.1">
    <property type="protein sequence ID" value="TMUE_2000010331.1"/>
    <property type="gene ID" value="WBGene00293484"/>
</dbReference>
<evidence type="ECO:0000256" key="8">
    <source>
        <dbReference type="ARBA" id="ARBA00042938"/>
    </source>
</evidence>
<keyword evidence="5" id="KW-0496">Mitochondrion</keyword>
<dbReference type="GO" id="GO:0005840">
    <property type="term" value="C:ribosome"/>
    <property type="evidence" value="ECO:0007669"/>
    <property type="project" value="UniProtKB-KW"/>
</dbReference>
<evidence type="ECO:0000256" key="5">
    <source>
        <dbReference type="ARBA" id="ARBA00023128"/>
    </source>
</evidence>
<dbReference type="InterPro" id="IPR000218">
    <property type="entry name" value="Ribosomal_uL14"/>
</dbReference>
<protein>
    <recommendedName>
        <fullName evidence="7">Large ribosomal subunit protein uL14m</fullName>
    </recommendedName>
    <alternativeName>
        <fullName evidence="8">39S ribosomal protein L14, mitochondrial</fullName>
    </alternativeName>
</protein>
<keyword evidence="4" id="KW-0689">Ribosomal protein</keyword>
<keyword evidence="3" id="KW-0809">Transit peptide</keyword>
<dbReference type="GO" id="GO:1990904">
    <property type="term" value="C:ribonucleoprotein complex"/>
    <property type="evidence" value="ECO:0007669"/>
    <property type="project" value="UniProtKB-KW"/>
</dbReference>
<proteinExistence type="inferred from homology"/>
<evidence type="ECO:0000313" key="9">
    <source>
        <dbReference type="Proteomes" id="UP000046395"/>
    </source>
</evidence>
<keyword evidence="6" id="KW-0687">Ribonucleoprotein</keyword>
<dbReference type="STRING" id="70415.A0A5S6QSI5"/>
<dbReference type="SUPFAM" id="SSF50193">
    <property type="entry name" value="Ribosomal protein L14"/>
    <property type="match status" value="1"/>
</dbReference>
<dbReference type="GO" id="GO:0005739">
    <property type="term" value="C:mitochondrion"/>
    <property type="evidence" value="ECO:0007669"/>
    <property type="project" value="UniProtKB-SubCell"/>
</dbReference>
<sequence length="156" mass="17232">MLCKSRLFPWAKLSPFFPSCSIRTSAPLDWIHLKTRFRAVDNSTTAKQAMLAGKPPYCLTVYRAGRLGQKARRGRLGDKVLVAVKGEMRRAYIVGWKMHHKQIVHGVPRSDSNNIVLLNADGNPAGSKVLVPIPACLAATNDPTLKKIVEMADKLV</sequence>
<dbReference type="PANTHER" id="PTHR21037:SF3">
    <property type="entry name" value="LARGE RIBOSOMAL SUBUNIT PROTEIN UL14M"/>
    <property type="match status" value="1"/>
</dbReference>
<dbReference type="AlphaFoldDB" id="A0A5S6QSI5"/>
<dbReference type="PANTHER" id="PTHR21037">
    <property type="entry name" value="39S RIBOSOMAL PROTEIN L14, MITOCHONDRIAL"/>
    <property type="match status" value="1"/>
</dbReference>
<name>A0A5S6QSI5_TRIMR</name>
<dbReference type="Proteomes" id="UP000046395">
    <property type="component" value="Unassembled WGS sequence"/>
</dbReference>
<dbReference type="GO" id="GO:0003735">
    <property type="term" value="F:structural constituent of ribosome"/>
    <property type="evidence" value="ECO:0007669"/>
    <property type="project" value="InterPro"/>
</dbReference>
<evidence type="ECO:0000313" key="10">
    <source>
        <dbReference type="WBParaSite" id="TMUE_2000010331.1"/>
    </source>
</evidence>
<dbReference type="GO" id="GO:0006412">
    <property type="term" value="P:translation"/>
    <property type="evidence" value="ECO:0007669"/>
    <property type="project" value="InterPro"/>
</dbReference>
<evidence type="ECO:0000256" key="6">
    <source>
        <dbReference type="ARBA" id="ARBA00023274"/>
    </source>
</evidence>
<evidence type="ECO:0000256" key="1">
    <source>
        <dbReference type="ARBA" id="ARBA00004173"/>
    </source>
</evidence>
<evidence type="ECO:0000256" key="7">
    <source>
        <dbReference type="ARBA" id="ARBA00040118"/>
    </source>
</evidence>
<dbReference type="CDD" id="cd00337">
    <property type="entry name" value="Ribosomal_uL14"/>
    <property type="match status" value="1"/>
</dbReference>
<dbReference type="SMART" id="SM01374">
    <property type="entry name" value="Ribosomal_L14"/>
    <property type="match status" value="1"/>
</dbReference>
<accession>A0A5S6QSI5</accession>
<dbReference type="Pfam" id="PF00238">
    <property type="entry name" value="Ribosomal_L14"/>
    <property type="match status" value="1"/>
</dbReference>
<organism evidence="9 10">
    <name type="scientific">Trichuris muris</name>
    <name type="common">Mouse whipworm</name>
    <dbReference type="NCBI Taxonomy" id="70415"/>
    <lineage>
        <taxon>Eukaryota</taxon>
        <taxon>Metazoa</taxon>
        <taxon>Ecdysozoa</taxon>
        <taxon>Nematoda</taxon>
        <taxon>Enoplea</taxon>
        <taxon>Dorylaimia</taxon>
        <taxon>Trichinellida</taxon>
        <taxon>Trichuridae</taxon>
        <taxon>Trichuris</taxon>
    </lineage>
</organism>
<evidence type="ECO:0000256" key="4">
    <source>
        <dbReference type="ARBA" id="ARBA00022980"/>
    </source>
</evidence>
<evidence type="ECO:0000256" key="2">
    <source>
        <dbReference type="ARBA" id="ARBA00010745"/>
    </source>
</evidence>
<evidence type="ECO:0000256" key="3">
    <source>
        <dbReference type="ARBA" id="ARBA00022946"/>
    </source>
</evidence>
<reference evidence="10" key="1">
    <citation type="submission" date="2019-12" db="UniProtKB">
        <authorList>
            <consortium name="WormBaseParasite"/>
        </authorList>
    </citation>
    <scope>IDENTIFICATION</scope>
</reference>
<comment type="similarity">
    <text evidence="2">Belongs to the universal ribosomal protein uL14 family.</text>
</comment>
<keyword evidence="9" id="KW-1185">Reference proteome</keyword>
<dbReference type="InterPro" id="IPR036853">
    <property type="entry name" value="Ribosomal_uL14_sf"/>
</dbReference>
<dbReference type="HAMAP" id="MF_01367">
    <property type="entry name" value="Ribosomal_uL14"/>
    <property type="match status" value="1"/>
</dbReference>